<gene>
    <name evidence="2" type="ORF">BXZ70DRAFT_57017</name>
</gene>
<feature type="compositionally biased region" description="Pro residues" evidence="1">
    <location>
        <begin position="147"/>
        <end position="156"/>
    </location>
</feature>
<proteinExistence type="predicted"/>
<dbReference type="OrthoDB" id="3160134at2759"/>
<name>A0A8K0XRS1_9AGAR</name>
<dbReference type="Proteomes" id="UP000813824">
    <property type="component" value="Unassembled WGS sequence"/>
</dbReference>
<feature type="compositionally biased region" description="Polar residues" evidence="1">
    <location>
        <begin position="119"/>
        <end position="135"/>
    </location>
</feature>
<evidence type="ECO:0000256" key="1">
    <source>
        <dbReference type="SAM" id="MobiDB-lite"/>
    </source>
</evidence>
<sequence length="379" mass="41875">MAFSQSWTYGLCVRQQRFMSRITVTPPSMRLHCFPSATALADRLHSSASALHSMSVNFVSAHFRMSDHVRKRTLALAIRRAAQTRVDLTQIELGIIGALRKKPRLSASEAVNPSGMEAPSTSLLPNLNVPTSTVDPEQVLPESDIEPPAPEDPPLAAPEIRTRRGRLAELEVEGHSRSVVQPQTSSATITPLRRVRLLLTEVSTTVANMFGLSRRGCTNGVHHLSLPTMAKLISSNDTYQRRARFHQDLCYLLWPDNEYDAQEPARGFLEHQLIVKTMIYILTAPSAAPGGSRRRSRGLSKAYAVSYNINVVNGNFVAFAAIAVHFALSSQNEMDGAACCGIWPYGKLHITVIDFIDDHLSANEQNELILWYPQIVSAP</sequence>
<feature type="region of interest" description="Disordered" evidence="1">
    <location>
        <begin position="109"/>
        <end position="157"/>
    </location>
</feature>
<dbReference type="Pfam" id="PF20414">
    <property type="entry name" value="DUF6698"/>
    <property type="match status" value="1"/>
</dbReference>
<evidence type="ECO:0000313" key="3">
    <source>
        <dbReference type="Proteomes" id="UP000813824"/>
    </source>
</evidence>
<comment type="caution">
    <text evidence="2">The sequence shown here is derived from an EMBL/GenBank/DDBJ whole genome shotgun (WGS) entry which is preliminary data.</text>
</comment>
<accession>A0A8K0XRS1</accession>
<reference evidence="2" key="1">
    <citation type="journal article" date="2021" name="New Phytol.">
        <title>Evolutionary innovations through gain and loss of genes in the ectomycorrhizal Boletales.</title>
        <authorList>
            <person name="Wu G."/>
            <person name="Miyauchi S."/>
            <person name="Morin E."/>
            <person name="Kuo A."/>
            <person name="Drula E."/>
            <person name="Varga T."/>
            <person name="Kohler A."/>
            <person name="Feng B."/>
            <person name="Cao Y."/>
            <person name="Lipzen A."/>
            <person name="Daum C."/>
            <person name="Hundley H."/>
            <person name="Pangilinan J."/>
            <person name="Johnson J."/>
            <person name="Barry K."/>
            <person name="LaButti K."/>
            <person name="Ng V."/>
            <person name="Ahrendt S."/>
            <person name="Min B."/>
            <person name="Choi I.G."/>
            <person name="Park H."/>
            <person name="Plett J.M."/>
            <person name="Magnuson J."/>
            <person name="Spatafora J.W."/>
            <person name="Nagy L.G."/>
            <person name="Henrissat B."/>
            <person name="Grigoriev I.V."/>
            <person name="Yang Z.L."/>
            <person name="Xu J."/>
            <person name="Martin F.M."/>
        </authorList>
    </citation>
    <scope>NUCLEOTIDE SEQUENCE</scope>
    <source>
        <strain evidence="2">KKN 215</strain>
    </source>
</reference>
<evidence type="ECO:0000313" key="2">
    <source>
        <dbReference type="EMBL" id="KAH8102165.1"/>
    </source>
</evidence>
<keyword evidence="3" id="KW-1185">Reference proteome</keyword>
<dbReference type="AlphaFoldDB" id="A0A8K0XRS1"/>
<protein>
    <submittedName>
        <fullName evidence="2">Uncharacterized protein</fullName>
    </submittedName>
</protein>
<dbReference type="InterPro" id="IPR046521">
    <property type="entry name" value="DUF6698"/>
</dbReference>
<dbReference type="EMBL" id="JAEVFJ010000010">
    <property type="protein sequence ID" value="KAH8102165.1"/>
    <property type="molecule type" value="Genomic_DNA"/>
</dbReference>
<organism evidence="2 3">
    <name type="scientific">Cristinia sonorae</name>
    <dbReference type="NCBI Taxonomy" id="1940300"/>
    <lineage>
        <taxon>Eukaryota</taxon>
        <taxon>Fungi</taxon>
        <taxon>Dikarya</taxon>
        <taxon>Basidiomycota</taxon>
        <taxon>Agaricomycotina</taxon>
        <taxon>Agaricomycetes</taxon>
        <taxon>Agaricomycetidae</taxon>
        <taxon>Agaricales</taxon>
        <taxon>Pleurotineae</taxon>
        <taxon>Stephanosporaceae</taxon>
        <taxon>Cristinia</taxon>
    </lineage>
</organism>